<dbReference type="Gene3D" id="1.10.510.10">
    <property type="entry name" value="Transferase(Phosphotransferase) domain 1"/>
    <property type="match status" value="1"/>
</dbReference>
<dbReference type="Gene3D" id="2.130.10.10">
    <property type="entry name" value="YVTN repeat-like/Quinoprotein amine dehydrogenase"/>
    <property type="match status" value="2"/>
</dbReference>
<dbReference type="PROSITE" id="PS50294">
    <property type="entry name" value="WD_REPEATS_REGION"/>
    <property type="match status" value="1"/>
</dbReference>
<dbReference type="Gene3D" id="1.10.1540.10">
    <property type="entry name" value="BEACH domain"/>
    <property type="match status" value="1"/>
</dbReference>
<dbReference type="InterPro" id="IPR024977">
    <property type="entry name" value="Apc4-like_WD40_dom"/>
</dbReference>
<dbReference type="SMART" id="SM00320">
    <property type="entry name" value="WD40"/>
    <property type="match status" value="4"/>
</dbReference>
<keyword evidence="1" id="KW-0853">WD repeat</keyword>
<evidence type="ECO:0000313" key="5">
    <source>
        <dbReference type="Proteomes" id="UP000193920"/>
    </source>
</evidence>
<dbReference type="SUPFAM" id="SSF81837">
    <property type="entry name" value="BEACH domain"/>
    <property type="match status" value="1"/>
</dbReference>
<evidence type="ECO:0008006" key="6">
    <source>
        <dbReference type="Google" id="ProtNLM"/>
    </source>
</evidence>
<dbReference type="PROSITE" id="PS50082">
    <property type="entry name" value="WD_REPEATS_2"/>
    <property type="match status" value="2"/>
</dbReference>
<dbReference type="STRING" id="1754190.A0A1Y2BS00"/>
<dbReference type="Proteomes" id="UP000193920">
    <property type="component" value="Unassembled WGS sequence"/>
</dbReference>
<dbReference type="InterPro" id="IPR000409">
    <property type="entry name" value="BEACH_dom"/>
</dbReference>
<dbReference type="Pfam" id="PF02138">
    <property type="entry name" value="Beach"/>
    <property type="match status" value="1"/>
</dbReference>
<accession>A0A1Y2BS00</accession>
<feature type="repeat" description="WD" evidence="1">
    <location>
        <begin position="1682"/>
        <end position="1723"/>
    </location>
</feature>
<dbReference type="PROSITE" id="PS50197">
    <property type="entry name" value="BEACH"/>
    <property type="match status" value="1"/>
</dbReference>
<reference evidence="4 5" key="1">
    <citation type="submission" date="2016-08" db="EMBL/GenBank/DDBJ databases">
        <title>A Parts List for Fungal Cellulosomes Revealed by Comparative Genomics.</title>
        <authorList>
            <consortium name="DOE Joint Genome Institute"/>
            <person name="Haitjema C.H."/>
            <person name="Gilmore S.P."/>
            <person name="Henske J.K."/>
            <person name="Solomon K.V."/>
            <person name="De Groot R."/>
            <person name="Kuo A."/>
            <person name="Mondo S.J."/>
            <person name="Salamov A.A."/>
            <person name="Labutti K."/>
            <person name="Zhao Z."/>
            <person name="Chiniquy J."/>
            <person name="Barry K."/>
            <person name="Brewer H.M."/>
            <person name="Purvine S.O."/>
            <person name="Wright A.T."/>
            <person name="Boxma B."/>
            <person name="Van Alen T."/>
            <person name="Hackstein J.H."/>
            <person name="Baker S.E."/>
            <person name="Grigoriev I.V."/>
            <person name="O'Malley M.A."/>
        </authorList>
    </citation>
    <scope>NUCLEOTIDE SEQUENCE [LARGE SCALE GENOMIC DNA]</scope>
    <source>
        <strain evidence="4 5">G1</strain>
    </source>
</reference>
<dbReference type="Pfam" id="PF00069">
    <property type="entry name" value="Pkinase"/>
    <property type="match status" value="1"/>
</dbReference>
<evidence type="ECO:0000313" key="4">
    <source>
        <dbReference type="EMBL" id="ORY37520.1"/>
    </source>
</evidence>
<proteinExistence type="predicted"/>
<dbReference type="Pfam" id="PF12894">
    <property type="entry name" value="ANAPC4_WD40"/>
    <property type="match status" value="1"/>
</dbReference>
<dbReference type="PROSITE" id="PS50011">
    <property type="entry name" value="PROTEIN_KINASE_DOM"/>
    <property type="match status" value="1"/>
</dbReference>
<protein>
    <recommendedName>
        <fullName evidence="6">WD40 repeat-like protein</fullName>
    </recommendedName>
</protein>
<dbReference type="Pfam" id="PF00400">
    <property type="entry name" value="WD40"/>
    <property type="match status" value="1"/>
</dbReference>
<dbReference type="GO" id="GO:0004672">
    <property type="term" value="F:protein kinase activity"/>
    <property type="evidence" value="ECO:0007669"/>
    <property type="project" value="InterPro"/>
</dbReference>
<dbReference type="InterPro" id="IPR000719">
    <property type="entry name" value="Prot_kinase_dom"/>
</dbReference>
<evidence type="ECO:0000259" key="3">
    <source>
        <dbReference type="PROSITE" id="PS50197"/>
    </source>
</evidence>
<dbReference type="SUPFAM" id="SSF56112">
    <property type="entry name" value="Protein kinase-like (PK-like)"/>
    <property type="match status" value="1"/>
</dbReference>
<dbReference type="InterPro" id="IPR015943">
    <property type="entry name" value="WD40/YVTN_repeat-like_dom_sf"/>
</dbReference>
<dbReference type="InterPro" id="IPR001680">
    <property type="entry name" value="WD40_rpt"/>
</dbReference>
<dbReference type="InterPro" id="IPR011009">
    <property type="entry name" value="Kinase-like_dom_sf"/>
</dbReference>
<dbReference type="OrthoDB" id="26681at2759"/>
<dbReference type="PANTHER" id="PTHR46866">
    <property type="entry name" value="GH12955P"/>
    <property type="match status" value="1"/>
</dbReference>
<evidence type="ECO:0000259" key="2">
    <source>
        <dbReference type="PROSITE" id="PS50011"/>
    </source>
</evidence>
<dbReference type="InterPro" id="IPR036322">
    <property type="entry name" value="WD40_repeat_dom_sf"/>
</dbReference>
<sequence>MDKESFSFEDIINNELHLDIAYKYENENENNDNVYYCVTDVEWRELYSKKINRTIPDIISVKIIKKNETNFNFCPILYEQLKGYNEIKYKDNVEILDFFRELQSKGQNNETHDILDVQWDRFIPKQSGIDLISGKITRDFIYKVLSILYKNTPIVKCSFDCDGNEILELITNENDSNNTDNATSNNKNTNNPISNNLVELIFMVETPSAYCFISKYYENTMEDLINFNFNLLKKSDTKKAFIIYQLFDALYMLHSNGIIHGNLKMSNIYVDESLWIRIKGISFGLNNNRLSLENKSNSIAKTVVSNLDQFDTINYNLSSDLDSVISLNEYESDDYFSNLVRQWTEGYLSNYDYIMELNRLAGRRFGDPNFHPILPWVIDFNGDSQFSCWRDLTKSKFRINKGDEQLDLQWNDSVFPHHITNMLSDVTYYVYLARKTSVLVLKKFVRSRYKPDEYPTSIQRLYEWTPDECIPEFYTDPSIFKSIHEDMCDLQIPKWANSFEDFIKKHREALESDYVSSKIHLWIDLTFGYKLIGKEGIKAKNVALPLVANDQKFMKHGIKQLFRRPHPQRIIKTIGKELYFVKYYSQKNHFLDQTISTLVEPSEDLYSSPMIYLKNESQLQKSIKKLIEQGNNDILSDTPNYPYYQNNENLYIPVNNLINTCPLKIKIPDEFSNDTFLKKLDNVEKISTFSDLHISAIDDNSKSLVSENSYVKPLHQTLKKLGGNKERMSYTYLMTQDIYDLCLLVLKFSLVSDKNINLTILNKYLNKDNSKEKLETLLNNIPYSIRNILQSVLLSKWNDIPLLNEIFENSRNPIIKNNSLALPYSLYISNVYEYLKKFHQLSWMKRLDLTKKWIERICNLNDEMFYIVLPFVLSLYSDSKTRVYALVLFEQLSIRLGSNGSKEYLLKPLLQLFDSKENTIYKVLLSPYYVSVFHKAFPLDIFLDKLLPYYVSDIIQIASFEIKKVNTEIKKVPCREILKNAYEYKQKVVDIDEIQNQNQTLLQSSCISIIIVCMRIGPILTAKYITSSLLKVASRDVMSSIWLQQTIVLIGKYFGEVFIYQQFFPILKESLNKLNGSHLSKIQSIVLFNTLELFEQLIFNVSSSIITSEQKEISGLIGSLIKYLANSNCTWSLNEKMTICVKAFSLLFCLATLIENVNDIKLYICSILQEYFIEVTRFIHKYSIGEVDIQSKGENAIYTDEVIFYIYEKAAIILGEDILKEIKESSTINDYIHYKKERNERKMSQQFLTLVQDPYSITSGSLDDNYIENNITTIDKKKNSLVQSHDSFRSESSLFHSNEEEPLSFLNKDLISNNIINSSNRKSYSIHSGLTNIQEYPTNEPQEYGNNDNINNSNTSILKHEKKKLLYENKPIESIKQKINIKSELQQFSMLSPESPVTLSASISLPNISKKLYTNSQLESIKVPGIPNSNSTSILSIQTNDTTKEKDSSFIPNSFTNKSDRFQRFFKPKLNVLSEKVSWEKLLSTTSEFSKEAYNLAFQDLKLRTYSRHNARVNVIDANETLRLIASGSRDRTVKIWSLDFHKDIEDGNEYTGCLLSYNRHHHNISDVFFNNNLVISSDSNVHIWDSENGKNIYEYKINHKIEIIKPYNNNIIGVSSDNEIIFLDQKQKKIANNWRLSTTSLLNCDIKTIVVSPEKHTLAVGFSNGIISIIDSRTGNILSTWKAHENEISHLSYYEKKYLISVSNTDKTICLWDLTDNNHLVKMIKDLLETSTYSIVDNNIITINNNNWITINSINDNYQLYSSKIKLRTPITSLTILKYNRFFLFGNTEGEINLYS</sequence>
<feature type="repeat" description="WD" evidence="1">
    <location>
        <begin position="1506"/>
        <end position="1547"/>
    </location>
</feature>
<dbReference type="SUPFAM" id="SSF50978">
    <property type="entry name" value="WD40 repeat-like"/>
    <property type="match status" value="1"/>
</dbReference>
<dbReference type="CDD" id="cd06071">
    <property type="entry name" value="Beach"/>
    <property type="match status" value="1"/>
</dbReference>
<name>A0A1Y2BS00_9FUNG</name>
<dbReference type="EMBL" id="MCOG01000142">
    <property type="protein sequence ID" value="ORY37520.1"/>
    <property type="molecule type" value="Genomic_DNA"/>
</dbReference>
<comment type="caution">
    <text evidence="4">The sequence shown here is derived from an EMBL/GenBank/DDBJ whole genome shotgun (WGS) entry which is preliminary data.</text>
</comment>
<feature type="domain" description="Protein kinase" evidence="2">
    <location>
        <begin position="99"/>
        <end position="445"/>
    </location>
</feature>
<evidence type="ECO:0000256" key="1">
    <source>
        <dbReference type="PROSITE-ProRule" id="PRU00221"/>
    </source>
</evidence>
<dbReference type="PANTHER" id="PTHR46866:SF1">
    <property type="entry name" value="GH12955P"/>
    <property type="match status" value="1"/>
</dbReference>
<dbReference type="SMART" id="SM01026">
    <property type="entry name" value="Beach"/>
    <property type="match status" value="1"/>
</dbReference>
<dbReference type="GO" id="GO:0005524">
    <property type="term" value="F:ATP binding"/>
    <property type="evidence" value="ECO:0007669"/>
    <property type="project" value="InterPro"/>
</dbReference>
<organism evidence="4 5">
    <name type="scientific">Neocallimastix californiae</name>
    <dbReference type="NCBI Taxonomy" id="1754190"/>
    <lineage>
        <taxon>Eukaryota</taxon>
        <taxon>Fungi</taxon>
        <taxon>Fungi incertae sedis</taxon>
        <taxon>Chytridiomycota</taxon>
        <taxon>Chytridiomycota incertae sedis</taxon>
        <taxon>Neocallimastigomycetes</taxon>
        <taxon>Neocallimastigales</taxon>
        <taxon>Neocallimastigaceae</taxon>
        <taxon>Neocallimastix</taxon>
    </lineage>
</organism>
<dbReference type="InterPro" id="IPR036372">
    <property type="entry name" value="BEACH_dom_sf"/>
</dbReference>
<keyword evidence="5" id="KW-1185">Reference proteome</keyword>
<feature type="domain" description="BEACH" evidence="3">
    <location>
        <begin position="328"/>
        <end position="589"/>
    </location>
</feature>
<gene>
    <name evidence="4" type="ORF">LY90DRAFT_672781</name>
</gene>